<gene>
    <name evidence="2" type="ORF">LZZ85_05905</name>
</gene>
<organism evidence="2 3">
    <name type="scientific">Terrimonas ginsenosidimutans</name>
    <dbReference type="NCBI Taxonomy" id="2908004"/>
    <lineage>
        <taxon>Bacteria</taxon>
        <taxon>Pseudomonadati</taxon>
        <taxon>Bacteroidota</taxon>
        <taxon>Chitinophagia</taxon>
        <taxon>Chitinophagales</taxon>
        <taxon>Chitinophagaceae</taxon>
        <taxon>Terrimonas</taxon>
    </lineage>
</organism>
<dbReference type="PROSITE" id="PS51257">
    <property type="entry name" value="PROKAR_LIPOPROTEIN"/>
    <property type="match status" value="1"/>
</dbReference>
<keyword evidence="3" id="KW-1185">Reference proteome</keyword>
<proteinExistence type="predicted"/>
<reference evidence="2" key="1">
    <citation type="submission" date="2022-01" db="EMBL/GenBank/DDBJ databases">
        <authorList>
            <person name="Jo J.-H."/>
            <person name="Im W.-T."/>
        </authorList>
    </citation>
    <scope>NUCLEOTIDE SEQUENCE</scope>
    <source>
        <strain evidence="2">NA20</strain>
    </source>
</reference>
<comment type="caution">
    <text evidence="2">The sequence shown here is derived from an EMBL/GenBank/DDBJ whole genome shotgun (WGS) entry which is preliminary data.</text>
</comment>
<accession>A0ABS9KN95</accession>
<evidence type="ECO:0000313" key="3">
    <source>
        <dbReference type="Proteomes" id="UP001165367"/>
    </source>
</evidence>
<keyword evidence="1" id="KW-0732">Signal</keyword>
<dbReference type="RefSeq" id="WP_237869582.1">
    <property type="nucleotide sequence ID" value="NZ_JAKLTR010000003.1"/>
</dbReference>
<dbReference type="EMBL" id="JAKLTR010000003">
    <property type="protein sequence ID" value="MCG2613803.1"/>
    <property type="molecule type" value="Genomic_DNA"/>
</dbReference>
<dbReference type="Proteomes" id="UP001165367">
    <property type="component" value="Unassembled WGS sequence"/>
</dbReference>
<evidence type="ECO:0000313" key="2">
    <source>
        <dbReference type="EMBL" id="MCG2613803.1"/>
    </source>
</evidence>
<feature type="signal peptide" evidence="1">
    <location>
        <begin position="1"/>
        <end position="24"/>
    </location>
</feature>
<sequence length="132" mass="14586">MKNIITICASIFLLSGCSTMYTQGFDTYFWTSIPGEERFLFIEGKQKGLIPYLPSAPNCENDSSKQACLKEYLPSGNYAIEVRNVSGKVLYEETLTVKRRGDNVTIGTTTPGKGGKSVRTFKGGCLMEEFAE</sequence>
<name>A0ABS9KN95_9BACT</name>
<feature type="chain" id="PRO_5045483580" description="Lipoprotein" evidence="1">
    <location>
        <begin position="25"/>
        <end position="132"/>
    </location>
</feature>
<evidence type="ECO:0008006" key="4">
    <source>
        <dbReference type="Google" id="ProtNLM"/>
    </source>
</evidence>
<evidence type="ECO:0000256" key="1">
    <source>
        <dbReference type="SAM" id="SignalP"/>
    </source>
</evidence>
<protein>
    <recommendedName>
        <fullName evidence="4">Lipoprotein</fullName>
    </recommendedName>
</protein>